<organism evidence="1 2">
    <name type="scientific">Brevibacterium aurantiacum</name>
    <dbReference type="NCBI Taxonomy" id="273384"/>
    <lineage>
        <taxon>Bacteria</taxon>
        <taxon>Bacillati</taxon>
        <taxon>Actinomycetota</taxon>
        <taxon>Actinomycetes</taxon>
        <taxon>Micrococcales</taxon>
        <taxon>Brevibacteriaceae</taxon>
        <taxon>Brevibacterium</taxon>
    </lineage>
</organism>
<protein>
    <submittedName>
        <fullName evidence="1">Uncharacterized protein</fullName>
    </submittedName>
</protein>
<evidence type="ECO:0000313" key="1">
    <source>
        <dbReference type="EMBL" id="TGD36696.1"/>
    </source>
</evidence>
<sequence>MSNMSYCRHENTSSDLRDVLAQWDDWAEEHPAVGASDYESRARRSIMEQAVSLTRALEERQLLLEGDDIAPHAEYQVLDMPFLRH</sequence>
<dbReference type="Proteomes" id="UP000297736">
    <property type="component" value="Unassembled WGS sequence"/>
</dbReference>
<reference evidence="1 2" key="1">
    <citation type="submission" date="2018-10" db="EMBL/GenBank/DDBJ databases">
        <title>Brevibacterium genomes from Austrain hard cheese rinds.</title>
        <authorList>
            <person name="Anast J.M."/>
            <person name="Dzieciol M."/>
            <person name="Schultz D.L."/>
            <person name="Mann E."/>
            <person name="Wagner M."/>
            <person name="Schmitz-Esser S."/>
        </authorList>
    </citation>
    <scope>NUCLEOTIDE SEQUENCE [LARGE SCALE GENOMIC DNA]</scope>
    <source>
        <strain evidence="1 2">L261</strain>
    </source>
</reference>
<gene>
    <name evidence="1" type="ORF">EB834_18565</name>
</gene>
<evidence type="ECO:0000313" key="2">
    <source>
        <dbReference type="Proteomes" id="UP000297736"/>
    </source>
</evidence>
<accession>A0A4Z0KHE0</accession>
<name>A0A4Z0KHE0_BREAU</name>
<comment type="caution">
    <text evidence="1">The sequence shown here is derived from an EMBL/GenBank/DDBJ whole genome shotgun (WGS) entry which is preliminary data.</text>
</comment>
<proteinExistence type="predicted"/>
<dbReference type="EMBL" id="RHFF01000025">
    <property type="protein sequence ID" value="TGD36696.1"/>
    <property type="molecule type" value="Genomic_DNA"/>
</dbReference>
<dbReference type="AlphaFoldDB" id="A0A4Z0KHE0"/>
<dbReference type="RefSeq" id="WP_135448390.1">
    <property type="nucleotide sequence ID" value="NZ_RHFF01000025.1"/>
</dbReference>